<comment type="caution">
    <text evidence="2">The sequence shown here is derived from an EMBL/GenBank/DDBJ whole genome shotgun (WGS) entry which is preliminary data.</text>
</comment>
<name>A0A8G2FAG0_9BACT</name>
<evidence type="ECO:0000313" key="3">
    <source>
        <dbReference type="Proteomes" id="UP000184001"/>
    </source>
</evidence>
<reference evidence="2 3" key="1">
    <citation type="submission" date="2016-11" db="EMBL/GenBank/DDBJ databases">
        <authorList>
            <person name="Varghese N."/>
            <person name="Submissions S."/>
        </authorList>
    </citation>
    <scope>NUCLEOTIDE SEQUENCE [LARGE SCALE GENOMIC DNA]</scope>
    <source>
        <strain evidence="2 3">DSM 17919</strain>
    </source>
</reference>
<gene>
    <name evidence="2" type="ORF">SAMN05660830_00851</name>
</gene>
<accession>A0A8G2FAG0</accession>
<sequence>MAILSIISGLCAFAPTIAKWIGGDSAEKVTTQVVGMAKAITGADSDDAALAALQQNPELALQFQQAWQSYELGLEKELTKRHEADMKSDSWLSKNVRPLVLIGVTLAVFVATFVPVAYVPPDKYKFLTELCTWTFGYYFISRSALDKKGAKIPNPLALLGRK</sequence>
<evidence type="ECO:0000313" key="2">
    <source>
        <dbReference type="EMBL" id="SHI74545.1"/>
    </source>
</evidence>
<keyword evidence="1" id="KW-0472">Membrane</keyword>
<keyword evidence="1" id="KW-1133">Transmembrane helix</keyword>
<keyword evidence="1" id="KW-0812">Transmembrane</keyword>
<dbReference type="EMBL" id="FQZR01000002">
    <property type="protein sequence ID" value="SHI74545.1"/>
    <property type="molecule type" value="Genomic_DNA"/>
</dbReference>
<proteinExistence type="predicted"/>
<feature type="transmembrane region" description="Helical" evidence="1">
    <location>
        <begin position="99"/>
        <end position="119"/>
    </location>
</feature>
<dbReference type="RefSeq" id="WP_020001972.1">
    <property type="nucleotide sequence ID" value="NZ_CP192219.1"/>
</dbReference>
<organism evidence="2 3">
    <name type="scientific">Halodesulfovibrio aestuarii</name>
    <dbReference type="NCBI Taxonomy" id="126333"/>
    <lineage>
        <taxon>Bacteria</taxon>
        <taxon>Pseudomonadati</taxon>
        <taxon>Thermodesulfobacteriota</taxon>
        <taxon>Desulfovibrionia</taxon>
        <taxon>Desulfovibrionales</taxon>
        <taxon>Desulfovibrionaceae</taxon>
        <taxon>Halodesulfovibrio</taxon>
    </lineage>
</organism>
<dbReference type="AlphaFoldDB" id="A0A8G2FAG0"/>
<protein>
    <submittedName>
        <fullName evidence="2">Uncharacterized protein</fullName>
    </submittedName>
</protein>
<dbReference type="Proteomes" id="UP000184001">
    <property type="component" value="Unassembled WGS sequence"/>
</dbReference>
<evidence type="ECO:0000256" key="1">
    <source>
        <dbReference type="SAM" id="Phobius"/>
    </source>
</evidence>